<reference evidence="2 3" key="1">
    <citation type="submission" date="2023-11" db="EMBL/GenBank/DDBJ databases">
        <title>Gilvimarinus fulvus sp. nov., isolated from the surface of Kelp.</title>
        <authorList>
            <person name="Sun Y.Y."/>
            <person name="Gong Y."/>
            <person name="Du Z.J."/>
        </authorList>
    </citation>
    <scope>NUCLEOTIDE SEQUENCE [LARGE SCALE GENOMIC DNA]</scope>
    <source>
        <strain evidence="2 3">SDUM040013</strain>
    </source>
</reference>
<sequence length="199" mass="22296">MRKMTVVAVLLLSQYGLADAFEQELVAAAVERTKHEITYNGAYYSIAYPNGDVPANIGVCTDVVIRSYRSIGTDLQVLVHKDMKNNFDAYPSKRIWGLNKPDKNIDHRRVPNLQAFFSRHGDTLPVTQKAQDYQAGDIVTWMLPGNLPHIGIVTETLSEVTGNPLIVHNIGAGPKLDDMLFHYEITGHYRFKPEANSEI</sequence>
<organism evidence="2 3">
    <name type="scientific">Gilvimarinus gilvus</name>
    <dbReference type="NCBI Taxonomy" id="3058038"/>
    <lineage>
        <taxon>Bacteria</taxon>
        <taxon>Pseudomonadati</taxon>
        <taxon>Pseudomonadota</taxon>
        <taxon>Gammaproteobacteria</taxon>
        <taxon>Cellvibrionales</taxon>
        <taxon>Cellvibrionaceae</taxon>
        <taxon>Gilvimarinus</taxon>
    </lineage>
</organism>
<feature type="chain" id="PRO_5045529449" evidence="1">
    <location>
        <begin position="21"/>
        <end position="199"/>
    </location>
</feature>
<proteinExistence type="predicted"/>
<gene>
    <name evidence="2" type="ORF">SCD92_05485</name>
</gene>
<name>A0ABU4RVB1_9GAMM</name>
<evidence type="ECO:0000256" key="1">
    <source>
        <dbReference type="SAM" id="SignalP"/>
    </source>
</evidence>
<keyword evidence="1" id="KW-0732">Signal</keyword>
<evidence type="ECO:0000313" key="2">
    <source>
        <dbReference type="EMBL" id="MDX6848803.1"/>
    </source>
</evidence>
<dbReference type="Pfam" id="PF06940">
    <property type="entry name" value="DUF1287"/>
    <property type="match status" value="1"/>
</dbReference>
<comment type="caution">
    <text evidence="2">The sequence shown here is derived from an EMBL/GenBank/DDBJ whole genome shotgun (WGS) entry which is preliminary data.</text>
</comment>
<accession>A0ABU4RVB1</accession>
<keyword evidence="3" id="KW-1185">Reference proteome</keyword>
<protein>
    <submittedName>
        <fullName evidence="2">DUF1287 domain-containing protein</fullName>
    </submittedName>
</protein>
<dbReference type="PIRSF" id="PIRSF011444">
    <property type="entry name" value="DUF1287"/>
    <property type="match status" value="1"/>
</dbReference>
<dbReference type="Proteomes" id="UP001273505">
    <property type="component" value="Unassembled WGS sequence"/>
</dbReference>
<dbReference type="EMBL" id="JAXAFO010000006">
    <property type="protein sequence ID" value="MDX6848803.1"/>
    <property type="molecule type" value="Genomic_DNA"/>
</dbReference>
<feature type="signal peptide" evidence="1">
    <location>
        <begin position="1"/>
        <end position="20"/>
    </location>
</feature>
<evidence type="ECO:0000313" key="3">
    <source>
        <dbReference type="Proteomes" id="UP001273505"/>
    </source>
</evidence>
<dbReference type="InterPro" id="IPR009706">
    <property type="entry name" value="DUF1287"/>
</dbReference>
<dbReference type="RefSeq" id="WP_302723995.1">
    <property type="nucleotide sequence ID" value="NZ_JAULRU010000731.1"/>
</dbReference>